<evidence type="ECO:0000313" key="2">
    <source>
        <dbReference type="EMBL" id="KIK56850.1"/>
    </source>
</evidence>
<keyword evidence="1" id="KW-0472">Membrane</keyword>
<name>A0A0D0B183_9AGAR</name>
<dbReference type="HOGENOM" id="CLU_1461479_0_0_1"/>
<keyword evidence="1" id="KW-0812">Transmembrane</keyword>
<keyword evidence="3" id="KW-1185">Reference proteome</keyword>
<keyword evidence="1" id="KW-1133">Transmembrane helix</keyword>
<feature type="transmembrane region" description="Helical" evidence="1">
    <location>
        <begin position="24"/>
        <end position="49"/>
    </location>
</feature>
<protein>
    <submittedName>
        <fullName evidence="2">Uncharacterized protein</fullName>
    </submittedName>
</protein>
<sequence length="185" mass="20666">MQEGFEFNSPDREDLTNLPALGNFLRAEMVGCIVIFVLFGLSFSSLDLLMYMNKVRARSVSWNFGVCCSLDNPARSSKSSSADCSCLTDLSPCEHDLRLLQCLYDAVGANTHTLLSPKHQCFSRGKNNHFIAIKDLNSYNHHHCLVEQLKPANWRYTGDLESLGVMAGKKVGTMALDLSGHKQYR</sequence>
<reference evidence="2 3" key="1">
    <citation type="submission" date="2014-04" db="EMBL/GenBank/DDBJ databases">
        <title>Evolutionary Origins and Diversification of the Mycorrhizal Mutualists.</title>
        <authorList>
            <consortium name="DOE Joint Genome Institute"/>
            <consortium name="Mycorrhizal Genomics Consortium"/>
            <person name="Kohler A."/>
            <person name="Kuo A."/>
            <person name="Nagy L.G."/>
            <person name="Floudas D."/>
            <person name="Copeland A."/>
            <person name="Barry K.W."/>
            <person name="Cichocki N."/>
            <person name="Veneault-Fourrey C."/>
            <person name="LaButti K."/>
            <person name="Lindquist E.A."/>
            <person name="Lipzen A."/>
            <person name="Lundell T."/>
            <person name="Morin E."/>
            <person name="Murat C."/>
            <person name="Riley R."/>
            <person name="Ohm R."/>
            <person name="Sun H."/>
            <person name="Tunlid A."/>
            <person name="Henrissat B."/>
            <person name="Grigoriev I.V."/>
            <person name="Hibbett D.S."/>
            <person name="Martin F."/>
        </authorList>
    </citation>
    <scope>NUCLEOTIDE SEQUENCE [LARGE SCALE GENOMIC DNA]</scope>
    <source>
        <strain evidence="2 3">FD-317 M1</strain>
    </source>
</reference>
<gene>
    <name evidence="2" type="ORF">GYMLUDRAFT_247398</name>
</gene>
<dbReference type="EMBL" id="KN834794">
    <property type="protein sequence ID" value="KIK56850.1"/>
    <property type="molecule type" value="Genomic_DNA"/>
</dbReference>
<dbReference type="AlphaFoldDB" id="A0A0D0B183"/>
<evidence type="ECO:0000256" key="1">
    <source>
        <dbReference type="SAM" id="Phobius"/>
    </source>
</evidence>
<dbReference type="Proteomes" id="UP000053593">
    <property type="component" value="Unassembled WGS sequence"/>
</dbReference>
<organism evidence="2 3">
    <name type="scientific">Collybiopsis luxurians FD-317 M1</name>
    <dbReference type="NCBI Taxonomy" id="944289"/>
    <lineage>
        <taxon>Eukaryota</taxon>
        <taxon>Fungi</taxon>
        <taxon>Dikarya</taxon>
        <taxon>Basidiomycota</taxon>
        <taxon>Agaricomycotina</taxon>
        <taxon>Agaricomycetes</taxon>
        <taxon>Agaricomycetidae</taxon>
        <taxon>Agaricales</taxon>
        <taxon>Marasmiineae</taxon>
        <taxon>Omphalotaceae</taxon>
        <taxon>Collybiopsis</taxon>
        <taxon>Collybiopsis luxurians</taxon>
    </lineage>
</organism>
<accession>A0A0D0B183</accession>
<evidence type="ECO:0000313" key="3">
    <source>
        <dbReference type="Proteomes" id="UP000053593"/>
    </source>
</evidence>
<proteinExistence type="predicted"/>